<proteinExistence type="predicted"/>
<name>A0A4S4FZJ3_9MICO</name>
<evidence type="ECO:0000256" key="2">
    <source>
        <dbReference type="ARBA" id="ARBA00022679"/>
    </source>
</evidence>
<organism evidence="4 5">
    <name type="scientific">Orlajensenia flava</name>
    <dbReference type="NCBI Taxonomy" id="2565934"/>
    <lineage>
        <taxon>Bacteria</taxon>
        <taxon>Bacillati</taxon>
        <taxon>Actinomycetota</taxon>
        <taxon>Actinomycetes</taxon>
        <taxon>Micrococcales</taxon>
        <taxon>Microbacteriaceae</taxon>
        <taxon>Orlajensenia</taxon>
    </lineage>
</organism>
<dbReference type="CDD" id="cd02440">
    <property type="entry name" value="AdoMet_MTases"/>
    <property type="match status" value="1"/>
</dbReference>
<dbReference type="Pfam" id="PF13649">
    <property type="entry name" value="Methyltransf_25"/>
    <property type="match status" value="1"/>
</dbReference>
<protein>
    <submittedName>
        <fullName evidence="4">Class I SAM-dependent methyltransferase</fullName>
    </submittedName>
</protein>
<evidence type="ECO:0000256" key="1">
    <source>
        <dbReference type="ARBA" id="ARBA00022603"/>
    </source>
</evidence>
<sequence>MVDLRDGEWLDDNRANWDERVPVHLASGFYDQGPLRAGGTVLDPIVAREIAGLYPEGLDGLRVLHLQCHFGSDTLSLAQLGASVVGIDFSRPAVQEARRMAAELDLPTSACFIEANIYDARHILPEPESFDLVFTMGGTIGWLPDVAEWARIIAWFLKPGGVLYFADGHPAAFVFDGDGGPGRMPEFTFPYASTEPDVLDDPGDYADPDAVLEYGRTWEWMHPLAEVHAALRDAGLTVDTLREHFEVPFAMFPVLVGNDEGMWAWPDRPWLPLSYSLVARRSGF</sequence>
<dbReference type="RefSeq" id="WP_136421645.1">
    <property type="nucleotide sequence ID" value="NZ_SSSN01000002.1"/>
</dbReference>
<keyword evidence="5" id="KW-1185">Reference proteome</keyword>
<dbReference type="AlphaFoldDB" id="A0A4S4FZJ3"/>
<dbReference type="Gene3D" id="3.40.50.150">
    <property type="entry name" value="Vaccinia Virus protein VP39"/>
    <property type="match status" value="1"/>
</dbReference>
<keyword evidence="2 4" id="KW-0808">Transferase</keyword>
<dbReference type="Proteomes" id="UP000307380">
    <property type="component" value="Unassembled WGS sequence"/>
</dbReference>
<dbReference type="EMBL" id="SSSN01000002">
    <property type="protein sequence ID" value="THG36283.1"/>
    <property type="molecule type" value="Genomic_DNA"/>
</dbReference>
<dbReference type="SUPFAM" id="SSF53335">
    <property type="entry name" value="S-adenosyl-L-methionine-dependent methyltransferases"/>
    <property type="match status" value="1"/>
</dbReference>
<dbReference type="GO" id="GO:0032259">
    <property type="term" value="P:methylation"/>
    <property type="evidence" value="ECO:0007669"/>
    <property type="project" value="UniProtKB-KW"/>
</dbReference>
<dbReference type="PANTHER" id="PTHR43861:SF1">
    <property type="entry name" value="TRANS-ACONITATE 2-METHYLTRANSFERASE"/>
    <property type="match status" value="1"/>
</dbReference>
<comment type="caution">
    <text evidence="4">The sequence shown here is derived from an EMBL/GenBank/DDBJ whole genome shotgun (WGS) entry which is preliminary data.</text>
</comment>
<dbReference type="PANTHER" id="PTHR43861">
    <property type="entry name" value="TRANS-ACONITATE 2-METHYLTRANSFERASE-RELATED"/>
    <property type="match status" value="1"/>
</dbReference>
<dbReference type="InterPro" id="IPR029063">
    <property type="entry name" value="SAM-dependent_MTases_sf"/>
</dbReference>
<evidence type="ECO:0000259" key="3">
    <source>
        <dbReference type="Pfam" id="PF13649"/>
    </source>
</evidence>
<dbReference type="GO" id="GO:0008168">
    <property type="term" value="F:methyltransferase activity"/>
    <property type="evidence" value="ECO:0007669"/>
    <property type="project" value="UniProtKB-KW"/>
</dbReference>
<dbReference type="InterPro" id="IPR041698">
    <property type="entry name" value="Methyltransf_25"/>
</dbReference>
<feature type="domain" description="Methyltransferase" evidence="3">
    <location>
        <begin position="63"/>
        <end position="161"/>
    </location>
</feature>
<keyword evidence="1 4" id="KW-0489">Methyltransferase</keyword>
<gene>
    <name evidence="4" type="ORF">E6C70_01795</name>
</gene>
<evidence type="ECO:0000313" key="5">
    <source>
        <dbReference type="Proteomes" id="UP000307380"/>
    </source>
</evidence>
<accession>A0A4S4FZJ3</accession>
<reference evidence="4 5" key="1">
    <citation type="submission" date="2019-04" db="EMBL/GenBank/DDBJ databases">
        <authorList>
            <person name="Jiang L."/>
        </authorList>
    </citation>
    <scope>NUCLEOTIDE SEQUENCE [LARGE SCALE GENOMIC DNA]</scope>
    <source>
        <strain evidence="4 5">YIM 131861</strain>
    </source>
</reference>
<dbReference type="OrthoDB" id="8385759at2"/>
<evidence type="ECO:0000313" key="4">
    <source>
        <dbReference type="EMBL" id="THG36283.1"/>
    </source>
</evidence>